<accession>A0ABP7NNB0</accession>
<dbReference type="EMBL" id="BAAAZW010000001">
    <property type="protein sequence ID" value="GAA3949654.1"/>
    <property type="molecule type" value="Genomic_DNA"/>
</dbReference>
<name>A0ABP7NNB0_9ACTN</name>
<dbReference type="InterPro" id="IPR002035">
    <property type="entry name" value="VWF_A"/>
</dbReference>
<comment type="caution">
    <text evidence="2">The sequence shown here is derived from an EMBL/GenBank/DDBJ whole genome shotgun (WGS) entry which is preliminary data.</text>
</comment>
<proteinExistence type="predicted"/>
<evidence type="ECO:0000313" key="2">
    <source>
        <dbReference type="EMBL" id="GAA3949654.1"/>
    </source>
</evidence>
<dbReference type="Proteomes" id="UP001418444">
    <property type="component" value="Unassembled WGS sequence"/>
</dbReference>
<evidence type="ECO:0000259" key="1">
    <source>
        <dbReference type="PROSITE" id="PS50234"/>
    </source>
</evidence>
<dbReference type="InterPro" id="IPR036465">
    <property type="entry name" value="vWFA_dom_sf"/>
</dbReference>
<dbReference type="InterPro" id="IPR051266">
    <property type="entry name" value="CLCR"/>
</dbReference>
<gene>
    <name evidence="2" type="ORF">GCM10022231_04030</name>
</gene>
<evidence type="ECO:0000313" key="3">
    <source>
        <dbReference type="Proteomes" id="UP001418444"/>
    </source>
</evidence>
<feature type="domain" description="VWFA" evidence="1">
    <location>
        <begin position="34"/>
        <end position="214"/>
    </location>
</feature>
<dbReference type="Gene3D" id="3.40.50.410">
    <property type="entry name" value="von Willebrand factor, type A domain"/>
    <property type="match status" value="1"/>
</dbReference>
<dbReference type="SMART" id="SM00327">
    <property type="entry name" value="VWA"/>
    <property type="match status" value="1"/>
</dbReference>
<organism evidence="2 3">
    <name type="scientific">Gordonia caeni</name>
    <dbReference type="NCBI Taxonomy" id="1007097"/>
    <lineage>
        <taxon>Bacteria</taxon>
        <taxon>Bacillati</taxon>
        <taxon>Actinomycetota</taxon>
        <taxon>Actinomycetes</taxon>
        <taxon>Mycobacteriales</taxon>
        <taxon>Gordoniaceae</taxon>
        <taxon>Gordonia</taxon>
    </lineage>
</organism>
<dbReference type="PROSITE" id="PS50234">
    <property type="entry name" value="VWFA"/>
    <property type="match status" value="1"/>
</dbReference>
<sequence>MAAAVVAVLALAAGCSRESDGQAVRADSAAAGIPTVVVLDASDSMNTADAPGPRWAAAKAAAQELVSSLPPDTDFGLVVFGAQVSAKSAGRQAACADVQVVRPLGSADAAEVTEALDGLTPQGFTPIGTALQEGAALLPDTESALVLVSDGESTCAPDPCETAASIRAAKPKTTISAVGFRTDADSLQCVARDGGGVFVTADNAEQLTARLAAVQNAEVADSRLAPTGRGDAKIGDTLDQVAADNEGFPTSGRTEGDRLIIVWKDCTYTFDADRTLIEIAPGDPAGATGVTIDGVTAGTPGSRVVELYGEPTTSGDGVATFPADEGAGTGYRIGYRGGDEIGDGTVTTVVLCRCAGDDSEDKPEPVLGRDQYIPYAVGFGAARPAVISFGSTASSTIARITWDSWGGQTATGTGVSQLNGVGNPLSTMSLKASDLGWCDGAWTYRKVQTATSEARLDSSRKIDVCRA</sequence>
<keyword evidence="3" id="KW-1185">Reference proteome</keyword>
<dbReference type="PANTHER" id="PTHR10579:SF43">
    <property type="entry name" value="ZINC FINGER (C3HC4-TYPE RING FINGER) FAMILY PROTEIN"/>
    <property type="match status" value="1"/>
</dbReference>
<reference evidence="3" key="1">
    <citation type="journal article" date="2019" name="Int. J. Syst. Evol. Microbiol.">
        <title>The Global Catalogue of Microorganisms (GCM) 10K type strain sequencing project: providing services to taxonomists for standard genome sequencing and annotation.</title>
        <authorList>
            <consortium name="The Broad Institute Genomics Platform"/>
            <consortium name="The Broad Institute Genome Sequencing Center for Infectious Disease"/>
            <person name="Wu L."/>
            <person name="Ma J."/>
        </authorList>
    </citation>
    <scope>NUCLEOTIDE SEQUENCE [LARGE SCALE GENOMIC DNA]</scope>
    <source>
        <strain evidence="3">JCM 16923</strain>
    </source>
</reference>
<dbReference type="Pfam" id="PF13519">
    <property type="entry name" value="VWA_2"/>
    <property type="match status" value="1"/>
</dbReference>
<dbReference type="PANTHER" id="PTHR10579">
    <property type="entry name" value="CALCIUM-ACTIVATED CHLORIDE CHANNEL REGULATOR"/>
    <property type="match status" value="1"/>
</dbReference>
<protein>
    <recommendedName>
        <fullName evidence="1">VWFA domain-containing protein</fullName>
    </recommendedName>
</protein>
<dbReference type="SUPFAM" id="SSF53300">
    <property type="entry name" value="vWA-like"/>
    <property type="match status" value="1"/>
</dbReference>